<sequence>MSLAIARARETAPASTSRAVERHSRGGPRLEEVMFATGACQFLEQSMVGAVGAHGSVAIGTARRRRRGSDGRGRGLAGGRGRDAVRVTFDPSNPHAPTFEELVRVFFDCHDPTRAPVGDYGSTVATVFVTRESQREMAMRSVETRAMKERMKEVFTRVESAADFTFTPAPERLQRRLGRAGDKVVCEPPSYVISSPVPTLAKISPVASAREAWSWVFDWVKVLLVHVATVLVIRRTGDS</sequence>
<feature type="region of interest" description="Disordered" evidence="5">
    <location>
        <begin position="1"/>
        <end position="25"/>
    </location>
</feature>
<gene>
    <name evidence="7" type="ORF">BE221DRAFT_69387</name>
</gene>
<evidence type="ECO:0000256" key="2">
    <source>
        <dbReference type="ARBA" id="ARBA00012502"/>
    </source>
</evidence>
<reference evidence="7" key="1">
    <citation type="submission" date="2017-04" db="EMBL/GenBank/DDBJ databases">
        <title>Population genomics of picophytoplankton unveils novel chromosome hypervariability.</title>
        <authorList>
            <consortium name="DOE Joint Genome Institute"/>
            <person name="Blanc-Mathieu R."/>
            <person name="Krasovec M."/>
            <person name="Hebrard M."/>
            <person name="Yau S."/>
            <person name="Desgranges E."/>
            <person name="Martin J."/>
            <person name="Schackwitz W."/>
            <person name="Kuo A."/>
            <person name="Salin G."/>
            <person name="Donnadieu C."/>
            <person name="Desdevises Y."/>
            <person name="Sanchez-Ferandin S."/>
            <person name="Moreau H."/>
            <person name="Rivals E."/>
            <person name="Grigoriev I.V."/>
            <person name="Grimsley N."/>
            <person name="Eyre-Walker A."/>
            <person name="Piganeau G."/>
        </authorList>
    </citation>
    <scope>NUCLEOTIDE SEQUENCE [LARGE SCALE GENOMIC DNA]</scope>
    <source>
        <strain evidence="7">RCC 1115</strain>
    </source>
</reference>
<dbReference type="EMBL" id="KZ155774">
    <property type="protein sequence ID" value="OUS48481.1"/>
    <property type="molecule type" value="Genomic_DNA"/>
</dbReference>
<name>A0A1Y5IG68_OSTTA</name>
<feature type="region of interest" description="Disordered" evidence="5">
    <location>
        <begin position="62"/>
        <end position="88"/>
    </location>
</feature>
<comment type="similarity">
    <text evidence="1">Belongs to the MsrA Met sulfoxide reductase family.</text>
</comment>
<dbReference type="GO" id="GO:0008113">
    <property type="term" value="F:peptide-methionine (S)-S-oxide reductase activity"/>
    <property type="evidence" value="ECO:0007669"/>
    <property type="project" value="UniProtKB-EC"/>
</dbReference>
<dbReference type="SUPFAM" id="SSF55068">
    <property type="entry name" value="Peptide methionine sulfoxide reductase"/>
    <property type="match status" value="1"/>
</dbReference>
<proteinExistence type="inferred from homology"/>
<dbReference type="EC" id="1.8.4.11" evidence="2"/>
<organism evidence="7">
    <name type="scientific">Ostreococcus tauri</name>
    <name type="common">Marine green alga</name>
    <dbReference type="NCBI Taxonomy" id="70448"/>
    <lineage>
        <taxon>Eukaryota</taxon>
        <taxon>Viridiplantae</taxon>
        <taxon>Chlorophyta</taxon>
        <taxon>Mamiellophyceae</taxon>
        <taxon>Mamiellales</taxon>
        <taxon>Bathycoccaceae</taxon>
        <taxon>Ostreococcus</taxon>
    </lineage>
</organism>
<dbReference type="InterPro" id="IPR002569">
    <property type="entry name" value="Met_Sox_Rdtase_MsrA_dom"/>
</dbReference>
<protein>
    <recommendedName>
        <fullName evidence="2">peptide-methionine (S)-S-oxide reductase</fullName>
        <ecNumber evidence="2">1.8.4.11</ecNumber>
    </recommendedName>
    <alternativeName>
        <fullName evidence="4">Peptide-methionine (S)-S-oxide reductase</fullName>
    </alternativeName>
</protein>
<evidence type="ECO:0000256" key="4">
    <source>
        <dbReference type="ARBA" id="ARBA00030643"/>
    </source>
</evidence>
<dbReference type="AlphaFoldDB" id="A0A1Y5IG68"/>
<evidence type="ECO:0000256" key="1">
    <source>
        <dbReference type="ARBA" id="ARBA00005591"/>
    </source>
</evidence>
<dbReference type="Pfam" id="PF01625">
    <property type="entry name" value="PMSR"/>
    <property type="match status" value="1"/>
</dbReference>
<dbReference type="Proteomes" id="UP000195557">
    <property type="component" value="Unassembled WGS sequence"/>
</dbReference>
<dbReference type="InterPro" id="IPR036509">
    <property type="entry name" value="Met_Sox_Rdtase_MsrA_sf"/>
</dbReference>
<keyword evidence="3" id="KW-0560">Oxidoreductase</keyword>
<dbReference type="Gene3D" id="3.30.1060.10">
    <property type="entry name" value="Peptide methionine sulphoxide reductase MsrA"/>
    <property type="match status" value="1"/>
</dbReference>
<evidence type="ECO:0000259" key="6">
    <source>
        <dbReference type="Pfam" id="PF01625"/>
    </source>
</evidence>
<feature type="domain" description="Peptide methionine sulphoxide reductase MsrA" evidence="6">
    <location>
        <begin position="83"/>
        <end position="165"/>
    </location>
</feature>
<evidence type="ECO:0000313" key="7">
    <source>
        <dbReference type="EMBL" id="OUS48481.1"/>
    </source>
</evidence>
<accession>A0A1Y5IG68</accession>
<evidence type="ECO:0000256" key="5">
    <source>
        <dbReference type="SAM" id="MobiDB-lite"/>
    </source>
</evidence>
<evidence type="ECO:0000256" key="3">
    <source>
        <dbReference type="ARBA" id="ARBA00023002"/>
    </source>
</evidence>